<dbReference type="SUPFAM" id="SSF46955">
    <property type="entry name" value="Putative DNA-binding domain"/>
    <property type="match status" value="1"/>
</dbReference>
<dbReference type="SUPFAM" id="SSF55136">
    <property type="entry name" value="Probable bacterial effector-binding domain"/>
    <property type="match status" value="1"/>
</dbReference>
<protein>
    <recommendedName>
        <fullName evidence="6">HTH merR-type domain-containing protein</fullName>
    </recommendedName>
</protein>
<dbReference type="GO" id="GO:0003677">
    <property type="term" value="F:DNA binding"/>
    <property type="evidence" value="ECO:0007669"/>
    <property type="project" value="UniProtKB-KW"/>
</dbReference>
<feature type="coiled-coil region" evidence="5">
    <location>
        <begin position="83"/>
        <end position="121"/>
    </location>
</feature>
<organism evidence="7 8">
    <name type="scientific">Exiguobacterium oxidotolerans</name>
    <dbReference type="NCBI Taxonomy" id="223958"/>
    <lineage>
        <taxon>Bacteria</taxon>
        <taxon>Bacillati</taxon>
        <taxon>Bacillota</taxon>
        <taxon>Bacilli</taxon>
        <taxon>Bacillales</taxon>
        <taxon>Bacillales Family XII. Incertae Sedis</taxon>
        <taxon>Exiguobacterium</taxon>
    </lineage>
</organism>
<keyword evidence="8" id="KW-1185">Reference proteome</keyword>
<dbReference type="InterPro" id="IPR000551">
    <property type="entry name" value="MerR-type_HTH_dom"/>
</dbReference>
<gene>
    <name evidence="7" type="ORF">EXIGUO9Y_190073</name>
</gene>
<evidence type="ECO:0000256" key="1">
    <source>
        <dbReference type="ARBA" id="ARBA00022491"/>
    </source>
</evidence>
<dbReference type="SMART" id="SM00422">
    <property type="entry name" value="HTH_MERR"/>
    <property type="match status" value="1"/>
</dbReference>
<keyword evidence="3" id="KW-0238">DNA-binding</keyword>
<keyword evidence="2" id="KW-0805">Transcription regulation</keyword>
<dbReference type="Gene3D" id="1.10.1660.10">
    <property type="match status" value="1"/>
</dbReference>
<keyword evidence="4" id="KW-0804">Transcription</keyword>
<feature type="domain" description="HTH merR-type" evidence="6">
    <location>
        <begin position="3"/>
        <end position="73"/>
    </location>
</feature>
<name>A0A653I6Z2_9BACL</name>
<keyword evidence="5" id="KW-0175">Coiled coil</keyword>
<sequence>MNLYRIGEASARSGIPASTLRYYDQIGLLRPANPDAANQYRYYSDDDITRMKIIQHLRQLDFTIEEVRFFLREGNHESRLHMLQKKKQEVELKRMALLQMKQEVDRRIQSIEQELASLNVTETKEWTISVRKLPDRPLLSRRTCLPRGGIEVYQEAFTELLSEYHGANLSIVSLLLQHHHIDLNKRYDCFERSLPAIDLEVGFILSLQETSVSNAILPGGIYGCIQTKGMAGKERFEKLYVFIQKWLKENAYEAEGPLIDILLTDFTHLSNIDYTKDILTETQFRIVPTKKVKQSL</sequence>
<dbReference type="RefSeq" id="WP_159173014.1">
    <property type="nucleotide sequence ID" value="NZ_LR732311.1"/>
</dbReference>
<dbReference type="Pfam" id="PF13411">
    <property type="entry name" value="MerR_1"/>
    <property type="match status" value="1"/>
</dbReference>
<evidence type="ECO:0000256" key="4">
    <source>
        <dbReference type="ARBA" id="ARBA00023163"/>
    </source>
</evidence>
<proteinExistence type="predicted"/>
<accession>A0A653I6Z2</accession>
<reference evidence="7 8" key="1">
    <citation type="submission" date="2019-10" db="EMBL/GenBank/DDBJ databases">
        <authorList>
            <person name="Karimi E."/>
        </authorList>
    </citation>
    <scope>NUCLEOTIDE SEQUENCE [LARGE SCALE GENOMIC DNA]</scope>
    <source>
        <strain evidence="7">Exiguobacterium sp. 9Y</strain>
    </source>
</reference>
<dbReference type="Proteomes" id="UP000439752">
    <property type="component" value="Unassembled WGS sequence"/>
</dbReference>
<dbReference type="InterPro" id="IPR011256">
    <property type="entry name" value="Reg_factor_effector_dom_sf"/>
</dbReference>
<dbReference type="InterPro" id="IPR009061">
    <property type="entry name" value="DNA-bd_dom_put_sf"/>
</dbReference>
<dbReference type="Gene3D" id="3.20.80.10">
    <property type="entry name" value="Regulatory factor, effector binding domain"/>
    <property type="match status" value="1"/>
</dbReference>
<dbReference type="EMBL" id="CABWKQ010000011">
    <property type="protein sequence ID" value="VWX34624.1"/>
    <property type="molecule type" value="Genomic_DNA"/>
</dbReference>
<dbReference type="GO" id="GO:0003700">
    <property type="term" value="F:DNA-binding transcription factor activity"/>
    <property type="evidence" value="ECO:0007669"/>
    <property type="project" value="InterPro"/>
</dbReference>
<evidence type="ECO:0000313" key="8">
    <source>
        <dbReference type="Proteomes" id="UP000439752"/>
    </source>
</evidence>
<evidence type="ECO:0000259" key="6">
    <source>
        <dbReference type="PROSITE" id="PS50937"/>
    </source>
</evidence>
<evidence type="ECO:0000256" key="3">
    <source>
        <dbReference type="ARBA" id="ARBA00023125"/>
    </source>
</evidence>
<dbReference type="PROSITE" id="PS50937">
    <property type="entry name" value="HTH_MERR_2"/>
    <property type="match status" value="1"/>
</dbReference>
<dbReference type="InterPro" id="IPR047057">
    <property type="entry name" value="MerR_fam"/>
</dbReference>
<dbReference type="AlphaFoldDB" id="A0A653I6Z2"/>
<evidence type="ECO:0000256" key="5">
    <source>
        <dbReference type="SAM" id="Coils"/>
    </source>
</evidence>
<keyword evidence="1" id="KW-0678">Repressor</keyword>
<evidence type="ECO:0000313" key="7">
    <source>
        <dbReference type="EMBL" id="VWX34624.1"/>
    </source>
</evidence>
<dbReference type="PANTHER" id="PTHR30204">
    <property type="entry name" value="REDOX-CYCLING DRUG-SENSING TRANSCRIPTIONAL ACTIVATOR SOXR"/>
    <property type="match status" value="1"/>
</dbReference>
<evidence type="ECO:0000256" key="2">
    <source>
        <dbReference type="ARBA" id="ARBA00023015"/>
    </source>
</evidence>
<dbReference type="PANTHER" id="PTHR30204:SF69">
    <property type="entry name" value="MERR-FAMILY TRANSCRIPTIONAL REGULATOR"/>
    <property type="match status" value="1"/>
</dbReference>